<keyword evidence="3" id="KW-0597">Phosphoprotein</keyword>
<dbReference type="GO" id="GO:0016740">
    <property type="term" value="F:transferase activity"/>
    <property type="evidence" value="ECO:0007669"/>
    <property type="project" value="UniProtKB-KW"/>
</dbReference>
<evidence type="ECO:0000256" key="2">
    <source>
        <dbReference type="ARBA" id="ARBA00012438"/>
    </source>
</evidence>
<evidence type="ECO:0000256" key="6">
    <source>
        <dbReference type="ARBA" id="ARBA00022777"/>
    </source>
</evidence>
<protein>
    <recommendedName>
        <fullName evidence="2">histidine kinase</fullName>
        <ecNumber evidence="2">2.7.13.3</ecNumber>
    </recommendedName>
</protein>
<gene>
    <name evidence="11" type="primary">sasA_13</name>
    <name evidence="11" type="ORF">PAECIP111892_04039</name>
</gene>
<dbReference type="InterPro" id="IPR036890">
    <property type="entry name" value="HATPase_C_sf"/>
</dbReference>
<reference evidence="11" key="1">
    <citation type="submission" date="2022-01" db="EMBL/GenBank/DDBJ databases">
        <authorList>
            <person name="Criscuolo A."/>
        </authorList>
    </citation>
    <scope>NUCLEOTIDE SEQUENCE</scope>
    <source>
        <strain evidence="11">CIP111892</strain>
    </source>
</reference>
<evidence type="ECO:0000313" key="11">
    <source>
        <dbReference type="EMBL" id="CAH1214535.1"/>
    </source>
</evidence>
<dbReference type="SMART" id="SM00387">
    <property type="entry name" value="HATPase_c"/>
    <property type="match status" value="1"/>
</dbReference>
<feature type="domain" description="Histidine kinase" evidence="10">
    <location>
        <begin position="345"/>
        <end position="550"/>
    </location>
</feature>
<dbReference type="SUPFAM" id="SSF47384">
    <property type="entry name" value="Homodimeric domain of signal transducing histidine kinase"/>
    <property type="match status" value="1"/>
</dbReference>
<dbReference type="Pfam" id="PF02518">
    <property type="entry name" value="HATPase_c"/>
    <property type="match status" value="1"/>
</dbReference>
<accession>A0ABM9CJH1</accession>
<dbReference type="Proteomes" id="UP000838324">
    <property type="component" value="Unassembled WGS sequence"/>
</dbReference>
<keyword evidence="6" id="KW-0418">Kinase</keyword>
<dbReference type="InterPro" id="IPR004358">
    <property type="entry name" value="Sig_transdc_His_kin-like_C"/>
</dbReference>
<evidence type="ECO:0000256" key="1">
    <source>
        <dbReference type="ARBA" id="ARBA00000085"/>
    </source>
</evidence>
<dbReference type="PRINTS" id="PR00344">
    <property type="entry name" value="BCTRLSENSOR"/>
</dbReference>
<dbReference type="RefSeq" id="WP_236335848.1">
    <property type="nucleotide sequence ID" value="NZ_CAKMMG010000006.1"/>
</dbReference>
<comment type="catalytic activity">
    <reaction evidence="1">
        <text>ATP + protein L-histidine = ADP + protein N-phospho-L-histidine.</text>
        <dbReference type="EC" id="2.7.13.3"/>
    </reaction>
</comment>
<dbReference type="Pfam" id="PF00512">
    <property type="entry name" value="HisKA"/>
    <property type="match status" value="1"/>
</dbReference>
<organism evidence="11 12">
    <name type="scientific">Paenibacillus auburnensis</name>
    <dbReference type="NCBI Taxonomy" id="2905649"/>
    <lineage>
        <taxon>Bacteria</taxon>
        <taxon>Bacillati</taxon>
        <taxon>Bacillota</taxon>
        <taxon>Bacilli</taxon>
        <taxon>Bacillales</taxon>
        <taxon>Paenibacillaceae</taxon>
        <taxon>Paenibacillus</taxon>
    </lineage>
</organism>
<keyword evidence="9" id="KW-0472">Membrane</keyword>
<evidence type="ECO:0000256" key="7">
    <source>
        <dbReference type="ARBA" id="ARBA00022840"/>
    </source>
</evidence>
<feature type="transmembrane region" description="Helical" evidence="9">
    <location>
        <begin position="99"/>
        <end position="118"/>
    </location>
</feature>
<keyword evidence="12" id="KW-1185">Reference proteome</keyword>
<feature type="transmembrane region" description="Helical" evidence="9">
    <location>
        <begin position="130"/>
        <end position="148"/>
    </location>
</feature>
<keyword evidence="5" id="KW-0547">Nucleotide-binding</keyword>
<evidence type="ECO:0000256" key="8">
    <source>
        <dbReference type="ARBA" id="ARBA00023012"/>
    </source>
</evidence>
<evidence type="ECO:0000313" key="12">
    <source>
        <dbReference type="Proteomes" id="UP000838324"/>
    </source>
</evidence>
<keyword evidence="8" id="KW-0902">Two-component regulatory system</keyword>
<dbReference type="PROSITE" id="PS50109">
    <property type="entry name" value="HIS_KIN"/>
    <property type="match status" value="1"/>
</dbReference>
<dbReference type="Gene3D" id="1.10.287.130">
    <property type="match status" value="1"/>
</dbReference>
<sequence>MQISAACSFLFLFQWWMDKGLTARRNRRFPDDQAFLIIGCAFSITFSTILSTTLVGEVYLNLAILPAYIGILYGNSRSGLCLAGYFLLSTALFSEPSGLSYMVIDTGILMYPLLFGLARLFKEVKLMEKIIILWVVLFPSMLFIVLVPKMKGVRAFETYSPESILVTLYLFTTLLIGGLLVYFIETAWDKVQIKEKMKGISERFMWESKKLEQVTDIVQLNIMSMNERGYITELNEFMLKLVRRHYPHFTREMILSRPASVLFGDSVDKQTYGQLQEIFYNKQRSNAKIKCGSYTYQIYIAPLQQGAEPPDGVVMIVQDVTEEENIRTELGHVERLTLVGQMAAGITHEIRNPMAVVCGFLQLMREKSPGELDSYYQIVMDELDRANGIINDFLSLAQSRISDKEEVQLHLIIEELGPLIWADANLRGQSVELSLNPSLPLLKLNVREIKQLILNLARNGMEAMEAKGVLTLETRMNGNKVELMIKDTGSGIPQDKLGNLFAPFFTTKSHGTGLGLPLCLSIAERHNGTIKVDSVSGRGTVFTVAFPFEAEENRAG</sequence>
<dbReference type="CDD" id="cd00082">
    <property type="entry name" value="HisKA"/>
    <property type="match status" value="1"/>
</dbReference>
<dbReference type="PANTHER" id="PTHR43065">
    <property type="entry name" value="SENSOR HISTIDINE KINASE"/>
    <property type="match status" value="1"/>
</dbReference>
<evidence type="ECO:0000256" key="4">
    <source>
        <dbReference type="ARBA" id="ARBA00022679"/>
    </source>
</evidence>
<feature type="transmembrane region" description="Helical" evidence="9">
    <location>
        <begin position="33"/>
        <end position="55"/>
    </location>
</feature>
<dbReference type="InterPro" id="IPR003594">
    <property type="entry name" value="HATPase_dom"/>
</dbReference>
<evidence type="ECO:0000256" key="3">
    <source>
        <dbReference type="ARBA" id="ARBA00022553"/>
    </source>
</evidence>
<dbReference type="EC" id="2.7.13.3" evidence="2"/>
<keyword evidence="7" id="KW-0067">ATP-binding</keyword>
<comment type="caution">
    <text evidence="11">The sequence shown here is derived from an EMBL/GenBank/DDBJ whole genome shotgun (WGS) entry which is preliminary data.</text>
</comment>
<keyword evidence="4 11" id="KW-0808">Transferase</keyword>
<dbReference type="PANTHER" id="PTHR43065:SF46">
    <property type="entry name" value="C4-DICARBOXYLATE TRANSPORT SENSOR PROTEIN DCTB"/>
    <property type="match status" value="1"/>
</dbReference>
<dbReference type="InterPro" id="IPR005467">
    <property type="entry name" value="His_kinase_dom"/>
</dbReference>
<evidence type="ECO:0000256" key="9">
    <source>
        <dbReference type="SAM" id="Phobius"/>
    </source>
</evidence>
<dbReference type="Gene3D" id="3.30.565.10">
    <property type="entry name" value="Histidine kinase-like ATPase, C-terminal domain"/>
    <property type="match status" value="1"/>
</dbReference>
<dbReference type="InterPro" id="IPR003661">
    <property type="entry name" value="HisK_dim/P_dom"/>
</dbReference>
<feature type="transmembrane region" description="Helical" evidence="9">
    <location>
        <begin position="168"/>
        <end position="188"/>
    </location>
</feature>
<proteinExistence type="predicted"/>
<evidence type="ECO:0000259" key="10">
    <source>
        <dbReference type="PROSITE" id="PS50109"/>
    </source>
</evidence>
<dbReference type="Gene3D" id="3.30.450.20">
    <property type="entry name" value="PAS domain"/>
    <property type="match status" value="1"/>
</dbReference>
<dbReference type="SMART" id="SM00388">
    <property type="entry name" value="HisKA"/>
    <property type="match status" value="1"/>
</dbReference>
<keyword evidence="9" id="KW-1133">Transmembrane helix</keyword>
<dbReference type="SUPFAM" id="SSF55874">
    <property type="entry name" value="ATPase domain of HSP90 chaperone/DNA topoisomerase II/histidine kinase"/>
    <property type="match status" value="1"/>
</dbReference>
<name>A0ABM9CJH1_9BACL</name>
<dbReference type="EMBL" id="CAKMMG010000006">
    <property type="protein sequence ID" value="CAH1214535.1"/>
    <property type="molecule type" value="Genomic_DNA"/>
</dbReference>
<keyword evidence="9" id="KW-0812">Transmembrane</keyword>
<dbReference type="InterPro" id="IPR036097">
    <property type="entry name" value="HisK_dim/P_sf"/>
</dbReference>
<evidence type="ECO:0000256" key="5">
    <source>
        <dbReference type="ARBA" id="ARBA00022741"/>
    </source>
</evidence>